<protein>
    <recommendedName>
        <fullName evidence="2">Lipoprotein LPP20-like domain-containing protein</fullName>
    </recommendedName>
</protein>
<dbReference type="KEGG" id="nkf:Nkreftii_001573"/>
<name>A0A7S8FCX4_9BACT</name>
<dbReference type="AlphaFoldDB" id="A0A7S8FCX4"/>
<dbReference type="Proteomes" id="UP000593737">
    <property type="component" value="Chromosome"/>
</dbReference>
<gene>
    <name evidence="3" type="ORF">Nkreftii_001573</name>
</gene>
<organism evidence="3 4">
    <name type="scientific">Candidatus Nitrospira kreftii</name>
    <dbReference type="NCBI Taxonomy" id="2652173"/>
    <lineage>
        <taxon>Bacteria</taxon>
        <taxon>Pseudomonadati</taxon>
        <taxon>Nitrospirota</taxon>
        <taxon>Nitrospiria</taxon>
        <taxon>Nitrospirales</taxon>
        <taxon>Nitrospiraceae</taxon>
        <taxon>Nitrospira</taxon>
    </lineage>
</organism>
<reference evidence="3 4" key="1">
    <citation type="journal article" date="2020" name="ISME J.">
        <title>Enrichment and physiological characterization of a novel comammox Nitrospira indicates ammonium inhibition of complete nitrification.</title>
        <authorList>
            <person name="Sakoula D."/>
            <person name="Koch H."/>
            <person name="Frank J."/>
            <person name="Jetten M.S.M."/>
            <person name="van Kessel M.A.H.J."/>
            <person name="Lucker S."/>
        </authorList>
    </citation>
    <scope>NUCLEOTIDE SEQUENCE [LARGE SCALE GENOMIC DNA]</scope>
    <source>
        <strain evidence="3">Comreactor17</strain>
    </source>
</reference>
<evidence type="ECO:0000313" key="4">
    <source>
        <dbReference type="Proteomes" id="UP000593737"/>
    </source>
</evidence>
<dbReference type="EMBL" id="CP047423">
    <property type="protein sequence ID" value="QPD03799.1"/>
    <property type="molecule type" value="Genomic_DNA"/>
</dbReference>
<proteinExistence type="predicted"/>
<dbReference type="PROSITE" id="PS51257">
    <property type="entry name" value="PROKAR_LIPOPROTEIN"/>
    <property type="match status" value="1"/>
</dbReference>
<sequence length="379" mass="41419">MIDLRGSIRGHGMAISLCLCSVAFMMSGCTWVLGKGKPTWVDGRTLEYPSAQYLTGVGRAENRRSAEDQAYAAVARIFKAEVAAQARDQESYEVIENDDIANTKRRLTIDSVTRVSTEKVLENVGIIDNWYDSDHELHFALAAMNRSQAEASLLDKVVALDQAITAEITEARQATNKLVKVRALRKAGRNMILREAYNTDLRVIRLSGQGTPSAYRANELFRELEQFLATNLVIAVQVSGDQAELAQRALIEGLLREGLHVATKVGGADADSLELLVSGTVRLLPIDVGDPQFTYVRWCGDFKVVDFATRQVVGTVARGGREGHLTQHEATAKTLRVMQQVVSSEVAKAIAAHIFDDDALQVATESSSGCPREKSTVSP</sequence>
<accession>A0A7S8FCX4</accession>
<evidence type="ECO:0000313" key="3">
    <source>
        <dbReference type="EMBL" id="QPD03799.1"/>
    </source>
</evidence>
<evidence type="ECO:0000256" key="1">
    <source>
        <dbReference type="SAM" id="Phobius"/>
    </source>
</evidence>
<evidence type="ECO:0000259" key="2">
    <source>
        <dbReference type="Pfam" id="PF02169"/>
    </source>
</evidence>
<feature type="transmembrane region" description="Helical" evidence="1">
    <location>
        <begin position="12"/>
        <end position="34"/>
    </location>
</feature>
<keyword evidence="1" id="KW-0812">Transmembrane</keyword>
<dbReference type="Pfam" id="PF02169">
    <property type="entry name" value="LPP20"/>
    <property type="match status" value="1"/>
</dbReference>
<dbReference type="InterPro" id="IPR024952">
    <property type="entry name" value="LPP20-like_dom"/>
</dbReference>
<feature type="domain" description="Lipoprotein LPP20-like" evidence="2">
    <location>
        <begin position="38"/>
        <end position="141"/>
    </location>
</feature>
<keyword evidence="1" id="KW-1133">Transmembrane helix</keyword>
<dbReference type="Gene3D" id="3.10.28.20">
    <property type="entry name" value="Acetamidase/Formamidase-like domains"/>
    <property type="match status" value="1"/>
</dbReference>
<keyword evidence="1" id="KW-0472">Membrane</keyword>